<gene>
    <name evidence="3" type="ORF">ACFSE6_10020</name>
</gene>
<accession>A0ABW4L3L1</accession>
<reference evidence="4" key="1">
    <citation type="journal article" date="2019" name="Int. J. Syst. Evol. Microbiol.">
        <title>The Global Catalogue of Microorganisms (GCM) 10K type strain sequencing project: providing services to taxonomists for standard genome sequencing and annotation.</title>
        <authorList>
            <consortium name="The Broad Institute Genomics Platform"/>
            <consortium name="The Broad Institute Genome Sequencing Center for Infectious Disease"/>
            <person name="Wu L."/>
            <person name="Ma J."/>
        </authorList>
    </citation>
    <scope>NUCLEOTIDE SEQUENCE [LARGE SCALE GENOMIC DNA]</scope>
    <source>
        <strain evidence="4">JCM 17130</strain>
    </source>
</reference>
<dbReference type="RefSeq" id="WP_388005917.1">
    <property type="nucleotide sequence ID" value="NZ_JBHUEE010000004.1"/>
</dbReference>
<name>A0ABW4L3L1_9MICO</name>
<feature type="region of interest" description="Disordered" evidence="2">
    <location>
        <begin position="307"/>
        <end position="340"/>
    </location>
</feature>
<proteinExistence type="predicted"/>
<protein>
    <submittedName>
        <fullName evidence="3">Copper transporter</fullName>
    </submittedName>
</protein>
<sequence length="340" mass="34585">MIDFRYHLVSLIAVFLALAVGIVLGAGPLRDTIGETLTGQVEDLRADREQLRADLAAAEADIEERTTYLRQSSGVLLADVLTDHSVAVVTLPETSQEDVEGVRESLSEAGAQVVGEAGVTEAWTDPDTRSFRQTFAGQLAGYLEHAPAPDATDERIFALALGAALTGANADGTVSEDAQTLLDLLTSADAPLVTLEGEITRAAEAVVLVGPRPADAPEADQPTADAEQAEQELAAYADLAGGLTGAAPGAVTVGAAVSDHDLVAAVRSGDDADAVTTVDSVGEVTAQLSVPLAVAVALSGGADAFGFQAGAREPIPPRVDLPAPSDTGTGGTDDEEPADG</sequence>
<organism evidence="3 4">
    <name type="scientific">Georgenia deserti</name>
    <dbReference type="NCBI Taxonomy" id="2093781"/>
    <lineage>
        <taxon>Bacteria</taxon>
        <taxon>Bacillati</taxon>
        <taxon>Actinomycetota</taxon>
        <taxon>Actinomycetes</taxon>
        <taxon>Micrococcales</taxon>
        <taxon>Bogoriellaceae</taxon>
        <taxon>Georgenia</taxon>
    </lineage>
</organism>
<feature type="coiled-coil region" evidence="1">
    <location>
        <begin position="34"/>
        <end position="61"/>
    </location>
</feature>
<comment type="caution">
    <text evidence="3">The sequence shown here is derived from an EMBL/GenBank/DDBJ whole genome shotgun (WGS) entry which is preliminary data.</text>
</comment>
<keyword evidence="1" id="KW-0175">Coiled coil</keyword>
<evidence type="ECO:0000256" key="2">
    <source>
        <dbReference type="SAM" id="MobiDB-lite"/>
    </source>
</evidence>
<dbReference type="InterPro" id="IPR021522">
    <property type="entry name" value="MctB"/>
</dbReference>
<dbReference type="Proteomes" id="UP001597277">
    <property type="component" value="Unassembled WGS sequence"/>
</dbReference>
<evidence type="ECO:0000313" key="3">
    <source>
        <dbReference type="EMBL" id="MFD1718173.1"/>
    </source>
</evidence>
<evidence type="ECO:0000256" key="1">
    <source>
        <dbReference type="SAM" id="Coils"/>
    </source>
</evidence>
<evidence type="ECO:0000313" key="4">
    <source>
        <dbReference type="Proteomes" id="UP001597277"/>
    </source>
</evidence>
<dbReference type="Pfam" id="PF11382">
    <property type="entry name" value="MctB"/>
    <property type="match status" value="1"/>
</dbReference>
<dbReference type="EMBL" id="JBHUEE010000004">
    <property type="protein sequence ID" value="MFD1718173.1"/>
    <property type="molecule type" value="Genomic_DNA"/>
</dbReference>
<keyword evidence="4" id="KW-1185">Reference proteome</keyword>